<evidence type="ECO:0000313" key="2">
    <source>
        <dbReference type="Proteomes" id="UP000887116"/>
    </source>
</evidence>
<comment type="caution">
    <text evidence="1">The sequence shown here is derived from an EMBL/GenBank/DDBJ whole genome shotgun (WGS) entry which is preliminary data.</text>
</comment>
<dbReference type="EMBL" id="BMAO01003984">
    <property type="protein sequence ID" value="GFQ91455.1"/>
    <property type="molecule type" value="Genomic_DNA"/>
</dbReference>
<protein>
    <submittedName>
        <fullName evidence="1">Uncharacterized protein</fullName>
    </submittedName>
</protein>
<name>A0A8X6J4N4_TRICU</name>
<accession>A0A8X6J4N4</accession>
<dbReference type="Gene3D" id="3.40.395.10">
    <property type="entry name" value="Adenoviral Proteinase, Chain A"/>
    <property type="match status" value="1"/>
</dbReference>
<gene>
    <name evidence="1" type="primary">AVEN_74623_1</name>
    <name evidence="1" type="ORF">TNCT_304272</name>
</gene>
<evidence type="ECO:0000313" key="1">
    <source>
        <dbReference type="EMBL" id="GFQ91455.1"/>
    </source>
</evidence>
<dbReference type="OrthoDB" id="10068394at2759"/>
<dbReference type="AlphaFoldDB" id="A0A8X6J4N4"/>
<dbReference type="Proteomes" id="UP000887116">
    <property type="component" value="Unassembled WGS sequence"/>
</dbReference>
<proteinExistence type="predicted"/>
<keyword evidence="2" id="KW-1185">Reference proteome</keyword>
<organism evidence="1 2">
    <name type="scientific">Trichonephila clavata</name>
    <name type="common">Joro spider</name>
    <name type="synonym">Nephila clavata</name>
    <dbReference type="NCBI Taxonomy" id="2740835"/>
    <lineage>
        <taxon>Eukaryota</taxon>
        <taxon>Metazoa</taxon>
        <taxon>Ecdysozoa</taxon>
        <taxon>Arthropoda</taxon>
        <taxon>Chelicerata</taxon>
        <taxon>Arachnida</taxon>
        <taxon>Araneae</taxon>
        <taxon>Araneomorphae</taxon>
        <taxon>Entelegynae</taxon>
        <taxon>Araneoidea</taxon>
        <taxon>Nephilidae</taxon>
        <taxon>Trichonephila</taxon>
    </lineage>
</organism>
<reference evidence="1" key="1">
    <citation type="submission" date="2020-07" db="EMBL/GenBank/DDBJ databases">
        <title>Multicomponent nature underlies the extraordinary mechanical properties of spider dragline silk.</title>
        <authorList>
            <person name="Kono N."/>
            <person name="Nakamura H."/>
            <person name="Mori M."/>
            <person name="Yoshida Y."/>
            <person name="Ohtoshi R."/>
            <person name="Malay A.D."/>
            <person name="Moran D.A.P."/>
            <person name="Tomita M."/>
            <person name="Numata K."/>
            <person name="Arakawa K."/>
        </authorList>
    </citation>
    <scope>NUCLEOTIDE SEQUENCE</scope>
</reference>
<sequence length="128" mass="14831">MLSPRAVQESMLTSGLFYKDAASKYESVELANGSDNINPGYQTRFNICKDSKLIVNNAENLVWNKCRYQSLVSYTCGHFCLHFLYNFVRNQSLSPLESDKIENNEKFIKKFVARKFRLQNCCFSPYSN</sequence>